<dbReference type="EMBL" id="VCGU01000008">
    <property type="protein sequence ID" value="TRY71919.1"/>
    <property type="molecule type" value="Genomic_DNA"/>
</dbReference>
<feature type="coiled-coil region" evidence="1">
    <location>
        <begin position="263"/>
        <end position="302"/>
    </location>
</feature>
<keyword evidence="1" id="KW-0175">Coiled coil</keyword>
<dbReference type="Proteomes" id="UP000318571">
    <property type="component" value="Chromosome 7"/>
</dbReference>
<sequence>MSAPDSPQRVLRPPRNQFYHYLEFLVYVTILMVIVRSIMFYYQDDIIRKQQKTQSAAHWRGKRSLPAAVWDPSRPEDRIAIPLDHLFVEKPQSRYERLRNLLVKDPDTKVFMANPEYFKAIDFWLRMFNVTDEKAIGTILALESVPERLSKKVVQTYHDAQSEEEKTQILLGVFAAKGDMDDDYEEGLGGDEPVAGQAELRKFLKVGFSLAHLLKEMEDVAALERKNQSQVKSRIQTQKDRVKLKRRLDVKKRKLLPKTDEQIRRMDDQINDIERLIAQKQNQKLDEEVKKIILSVEREEKAPQESPQYVDEEITVDADDETRKVLKPLENEDVSALEQPLARHDEAMKELQKLDAQLRHDLTTTKTPAPRTILHGVTRHPPTTVSSSPDRHDVVPQRHQLKQQAPVSISDDQPASSSSLVALGLPLLIFAILIVIYVSRHKVKVLRPFRSYAVRFSRMRE</sequence>
<gene>
    <name evidence="4" type="ORF">TCAL_12873</name>
</gene>
<evidence type="ECO:0000256" key="1">
    <source>
        <dbReference type="SAM" id="Coils"/>
    </source>
</evidence>
<evidence type="ECO:0000313" key="5">
    <source>
        <dbReference type="Proteomes" id="UP000318571"/>
    </source>
</evidence>
<keyword evidence="5" id="KW-1185">Reference proteome</keyword>
<reference evidence="4 5" key="1">
    <citation type="journal article" date="2018" name="Nat. Ecol. Evol.">
        <title>Genomic signatures of mitonuclear coevolution across populations of Tigriopus californicus.</title>
        <authorList>
            <person name="Barreto F.S."/>
            <person name="Watson E.T."/>
            <person name="Lima T.G."/>
            <person name="Willett C.S."/>
            <person name="Edmands S."/>
            <person name="Li W."/>
            <person name="Burton R.S."/>
        </authorList>
    </citation>
    <scope>NUCLEOTIDE SEQUENCE [LARGE SCALE GENOMIC DNA]</scope>
    <source>
        <strain evidence="4 5">San Diego</strain>
    </source>
</reference>
<evidence type="ECO:0000256" key="3">
    <source>
        <dbReference type="SAM" id="Phobius"/>
    </source>
</evidence>
<keyword evidence="3" id="KW-0472">Membrane</keyword>
<evidence type="ECO:0000256" key="2">
    <source>
        <dbReference type="SAM" id="MobiDB-lite"/>
    </source>
</evidence>
<proteinExistence type="predicted"/>
<feature type="transmembrane region" description="Helical" evidence="3">
    <location>
        <begin position="21"/>
        <end position="42"/>
    </location>
</feature>
<organism evidence="4 5">
    <name type="scientific">Tigriopus californicus</name>
    <name type="common">Marine copepod</name>
    <dbReference type="NCBI Taxonomy" id="6832"/>
    <lineage>
        <taxon>Eukaryota</taxon>
        <taxon>Metazoa</taxon>
        <taxon>Ecdysozoa</taxon>
        <taxon>Arthropoda</taxon>
        <taxon>Crustacea</taxon>
        <taxon>Multicrustacea</taxon>
        <taxon>Hexanauplia</taxon>
        <taxon>Copepoda</taxon>
        <taxon>Harpacticoida</taxon>
        <taxon>Harpacticidae</taxon>
        <taxon>Tigriopus</taxon>
    </lineage>
</organism>
<feature type="region of interest" description="Disordered" evidence="2">
    <location>
        <begin position="372"/>
        <end position="394"/>
    </location>
</feature>
<accession>A0A553P2L1</accession>
<evidence type="ECO:0000313" key="4">
    <source>
        <dbReference type="EMBL" id="TRY71919.1"/>
    </source>
</evidence>
<comment type="caution">
    <text evidence="4">The sequence shown here is derived from an EMBL/GenBank/DDBJ whole genome shotgun (WGS) entry which is preliminary data.</text>
</comment>
<keyword evidence="3" id="KW-1133">Transmembrane helix</keyword>
<dbReference type="AlphaFoldDB" id="A0A553P2L1"/>
<keyword evidence="3" id="KW-0812">Transmembrane</keyword>
<protein>
    <submittedName>
        <fullName evidence="4">Uncharacterized protein</fullName>
    </submittedName>
</protein>
<feature type="transmembrane region" description="Helical" evidence="3">
    <location>
        <begin position="420"/>
        <end position="438"/>
    </location>
</feature>
<name>A0A553P2L1_TIGCA</name>